<keyword evidence="3 6" id="KW-0812">Transmembrane</keyword>
<keyword evidence="4 6" id="KW-1133">Transmembrane helix</keyword>
<dbReference type="Pfam" id="PF07690">
    <property type="entry name" value="MFS_1"/>
    <property type="match status" value="1"/>
</dbReference>
<proteinExistence type="predicted"/>
<dbReference type="SUPFAM" id="SSF103473">
    <property type="entry name" value="MFS general substrate transporter"/>
    <property type="match status" value="1"/>
</dbReference>
<name>A0A2X0WWC4_9GAMM</name>
<reference evidence="8 9" key="1">
    <citation type="submission" date="2018-06" db="EMBL/GenBank/DDBJ databases">
        <authorList>
            <consortium name="Pathogen Informatics"/>
            <person name="Doyle S."/>
        </authorList>
    </citation>
    <scope>NUCLEOTIDE SEQUENCE [LARGE SCALE GENOMIC DNA]</scope>
    <source>
        <strain evidence="8 9">NCTC13093</strain>
    </source>
</reference>
<feature type="transmembrane region" description="Helical" evidence="6">
    <location>
        <begin position="41"/>
        <end position="61"/>
    </location>
</feature>
<evidence type="ECO:0000256" key="6">
    <source>
        <dbReference type="SAM" id="Phobius"/>
    </source>
</evidence>
<feature type="transmembrane region" description="Helical" evidence="6">
    <location>
        <begin position="301"/>
        <end position="321"/>
    </location>
</feature>
<dbReference type="InterPro" id="IPR011701">
    <property type="entry name" value="MFS"/>
</dbReference>
<keyword evidence="5 6" id="KW-0472">Membrane</keyword>
<feature type="transmembrane region" description="Helical" evidence="6">
    <location>
        <begin position="73"/>
        <end position="92"/>
    </location>
</feature>
<dbReference type="AlphaFoldDB" id="A0A2X0WWC4"/>
<dbReference type="InterPro" id="IPR020846">
    <property type="entry name" value="MFS_dom"/>
</dbReference>
<feature type="transmembrane region" description="Helical" evidence="6">
    <location>
        <begin position="275"/>
        <end position="295"/>
    </location>
</feature>
<feature type="transmembrane region" description="Helical" evidence="6">
    <location>
        <begin position="252"/>
        <end position="270"/>
    </location>
</feature>
<feature type="transmembrane region" description="Helical" evidence="6">
    <location>
        <begin position="98"/>
        <end position="116"/>
    </location>
</feature>
<evidence type="ECO:0000259" key="7">
    <source>
        <dbReference type="PROSITE" id="PS50850"/>
    </source>
</evidence>
<dbReference type="GO" id="GO:0016020">
    <property type="term" value="C:membrane"/>
    <property type="evidence" value="ECO:0007669"/>
    <property type="project" value="UniProtKB-SubCell"/>
</dbReference>
<dbReference type="EMBL" id="UAPV01000001">
    <property type="protein sequence ID" value="SPT69821.1"/>
    <property type="molecule type" value="Genomic_DNA"/>
</dbReference>
<evidence type="ECO:0000256" key="3">
    <source>
        <dbReference type="ARBA" id="ARBA00022692"/>
    </source>
</evidence>
<evidence type="ECO:0000256" key="5">
    <source>
        <dbReference type="ARBA" id="ARBA00023136"/>
    </source>
</evidence>
<evidence type="ECO:0000256" key="1">
    <source>
        <dbReference type="ARBA" id="ARBA00004141"/>
    </source>
</evidence>
<dbReference type="InterPro" id="IPR036259">
    <property type="entry name" value="MFS_trans_sf"/>
</dbReference>
<feature type="domain" description="Major facilitator superfamily (MFS) profile" evidence="7">
    <location>
        <begin position="1"/>
        <end position="392"/>
    </location>
</feature>
<evidence type="ECO:0000256" key="4">
    <source>
        <dbReference type="ARBA" id="ARBA00022989"/>
    </source>
</evidence>
<feature type="transmembrane region" description="Helical" evidence="6">
    <location>
        <begin position="160"/>
        <end position="180"/>
    </location>
</feature>
<organism evidence="8 9">
    <name type="scientific">Anaerobiospirillum thomasii</name>
    <dbReference type="NCBI Taxonomy" id="179995"/>
    <lineage>
        <taxon>Bacteria</taxon>
        <taxon>Pseudomonadati</taxon>
        <taxon>Pseudomonadota</taxon>
        <taxon>Gammaproteobacteria</taxon>
        <taxon>Aeromonadales</taxon>
        <taxon>Succinivibrionaceae</taxon>
        <taxon>Anaerobiospirillum</taxon>
    </lineage>
</organism>
<keyword evidence="2" id="KW-0813">Transport</keyword>
<feature type="transmembrane region" description="Helical" evidence="6">
    <location>
        <begin position="137"/>
        <end position="154"/>
    </location>
</feature>
<dbReference type="PANTHER" id="PTHR23506:SF23">
    <property type="entry name" value="GH10249P"/>
    <property type="match status" value="1"/>
</dbReference>
<evidence type="ECO:0000313" key="9">
    <source>
        <dbReference type="Proteomes" id="UP000250086"/>
    </source>
</evidence>
<feature type="transmembrane region" description="Helical" evidence="6">
    <location>
        <begin position="333"/>
        <end position="356"/>
    </location>
</feature>
<evidence type="ECO:0000256" key="2">
    <source>
        <dbReference type="ARBA" id="ARBA00022448"/>
    </source>
</evidence>
<keyword evidence="9" id="KW-1185">Reference proteome</keyword>
<comment type="subcellular location">
    <subcellularLocation>
        <location evidence="1">Membrane</location>
        <topology evidence="1">Multi-pass membrane protein</topology>
    </subcellularLocation>
</comment>
<evidence type="ECO:0000313" key="8">
    <source>
        <dbReference type="EMBL" id="SPT69821.1"/>
    </source>
</evidence>
<dbReference type="PANTHER" id="PTHR23506">
    <property type="entry name" value="GH10249P"/>
    <property type="match status" value="1"/>
</dbReference>
<dbReference type="PROSITE" id="PS50850">
    <property type="entry name" value="MFS"/>
    <property type="match status" value="1"/>
</dbReference>
<feature type="transmembrane region" description="Helical" evidence="6">
    <location>
        <begin position="368"/>
        <end position="387"/>
    </location>
</feature>
<dbReference type="GO" id="GO:0022857">
    <property type="term" value="F:transmembrane transporter activity"/>
    <property type="evidence" value="ECO:0007669"/>
    <property type="project" value="InterPro"/>
</dbReference>
<gene>
    <name evidence="8" type="ORF">NCTC13093_01208</name>
</gene>
<feature type="transmembrane region" description="Helical" evidence="6">
    <location>
        <begin position="213"/>
        <end position="232"/>
    </location>
</feature>
<dbReference type="Proteomes" id="UP000250086">
    <property type="component" value="Unassembled WGS sequence"/>
</dbReference>
<protein>
    <submittedName>
        <fullName evidence="8">Putative cyanate transporter</fullName>
    </submittedName>
</protein>
<accession>A0A2X0WWC4</accession>
<dbReference type="Gene3D" id="1.20.1250.20">
    <property type="entry name" value="MFS general substrate transporter like domains"/>
    <property type="match status" value="1"/>
</dbReference>
<dbReference type="InterPro" id="IPR050930">
    <property type="entry name" value="MFS_Vesicular_Transporter"/>
</dbReference>
<dbReference type="RefSeq" id="WP_113743959.1">
    <property type="nucleotide sequence ID" value="NZ_UAPV01000001.1"/>
</dbReference>
<sequence>MLQKNMLKFALLSASFLLVTGYAITYCIPDYQKLFVGYSDAAIEFLVTISALAVMVVMFISDFVSRLIGKKNTVLLGLVVVTASSFMSAMVTSYEMMFVSRLIFGVGLGLINALAISMIDDFFTGNECATMMGLRNAVEGFGQTALVAIAGFVYESYGYAYVPYVYLSAVPIFLIFMLFVPSDDKTVTAKSETKVESAVTGASGGKTFIPLNALPHCLILLFTVLVSVGFFIKIHPLLQLNNLDESHASSLMTAISFCTMAGGCIFGIIYKKIKYFSLLAALLLTGLSCLILVMASNVTVFYLACCINGLAYPLIISYIFNMIGSLSKRTSNILVTSWMLIGCNVGAFAAPAGFVLISTISGNQSTEFAFLCFGVIFLVILALSIVFKKHFIIEQEMSA</sequence>